<sequence length="78" mass="8555">MHGSRLAEALTFTLTNTDHSLLVFVGLPAHPILSIHPSLHNTCTIPPARETRLVAMRLVHQSSTGPLPRNDFTLFSLS</sequence>
<reference evidence="1" key="1">
    <citation type="submission" date="2018-11" db="EMBL/GenBank/DDBJ databases">
        <authorList>
            <consortium name="Pathogen Informatics"/>
        </authorList>
    </citation>
    <scope>NUCLEOTIDE SEQUENCE</scope>
</reference>
<protein>
    <submittedName>
        <fullName evidence="1">Uncharacterized protein</fullName>
    </submittedName>
</protein>
<keyword evidence="2" id="KW-1185">Reference proteome</keyword>
<evidence type="ECO:0000313" key="2">
    <source>
        <dbReference type="Proteomes" id="UP000784294"/>
    </source>
</evidence>
<dbReference type="Proteomes" id="UP000784294">
    <property type="component" value="Unassembled WGS sequence"/>
</dbReference>
<accession>A0A3S5B042</accession>
<dbReference type="EMBL" id="CAAALY010006365">
    <property type="protein sequence ID" value="VEL09454.1"/>
    <property type="molecule type" value="Genomic_DNA"/>
</dbReference>
<proteinExistence type="predicted"/>
<dbReference type="AlphaFoldDB" id="A0A3S5B042"/>
<organism evidence="1 2">
    <name type="scientific">Protopolystoma xenopodis</name>
    <dbReference type="NCBI Taxonomy" id="117903"/>
    <lineage>
        <taxon>Eukaryota</taxon>
        <taxon>Metazoa</taxon>
        <taxon>Spiralia</taxon>
        <taxon>Lophotrochozoa</taxon>
        <taxon>Platyhelminthes</taxon>
        <taxon>Monogenea</taxon>
        <taxon>Polyopisthocotylea</taxon>
        <taxon>Polystomatidea</taxon>
        <taxon>Polystomatidae</taxon>
        <taxon>Protopolystoma</taxon>
    </lineage>
</organism>
<gene>
    <name evidence="1" type="ORF">PXEA_LOCUS2894</name>
</gene>
<comment type="caution">
    <text evidence="1">The sequence shown here is derived from an EMBL/GenBank/DDBJ whole genome shotgun (WGS) entry which is preliminary data.</text>
</comment>
<name>A0A3S5B042_9PLAT</name>
<evidence type="ECO:0000313" key="1">
    <source>
        <dbReference type="EMBL" id="VEL09454.1"/>
    </source>
</evidence>